<gene>
    <name evidence="5" type="ORF">JKJ07_36825</name>
</gene>
<reference evidence="5 6" key="1">
    <citation type="submission" date="2021-01" db="EMBL/GenBank/DDBJ databases">
        <title>Actinoplanes sp. nov. LDG1-01 isolated from lichen.</title>
        <authorList>
            <person name="Saeng-In P."/>
            <person name="Phongsopitanun W."/>
            <person name="Kanchanasin P."/>
            <person name="Yuki M."/>
            <person name="Kudo T."/>
            <person name="Ohkuma M."/>
            <person name="Tanasupawat S."/>
        </authorList>
    </citation>
    <scope>NUCLEOTIDE SEQUENCE [LARGE SCALE GENOMIC DNA]</scope>
    <source>
        <strain evidence="5 6">LDG1-01</strain>
    </source>
</reference>
<dbReference type="PANTHER" id="PTHR46796:SF12">
    <property type="entry name" value="HTH-TYPE DNA-BINDING TRANSCRIPTIONAL ACTIVATOR EUTR"/>
    <property type="match status" value="1"/>
</dbReference>
<evidence type="ECO:0000256" key="2">
    <source>
        <dbReference type="ARBA" id="ARBA00023125"/>
    </source>
</evidence>
<accession>A0ABS1VZM1</accession>
<sequence>MTGPRTREGIAMPDGPVRSEVLTTDQDAAVEAMMRIAVHRPRVQVIDPAAVGFSVRSAGLPEWGTERVTFTGIRYGSVLEPSSSLIAGVWRGGHGVLRMGPEEVAMGAGDAFIYPIGRTLHFDNVEPDKTLVRLPPAYVAGVAEELTGLPAADLHFLSARPLTESKRANWSATSEFLADHLHDPGREIPPLLAEQMMRLTATALLRVFPNTTMTVARVPSGGRSSPAVVRRATDFMDANAGRPLTVAEIAAAAEVGPRALQAAFRRHAMVAPLAYLRRVRLERARADLRDASPGDGTTVAAIAGRWGFHRADRFAAAYRDAFGEPPRVG</sequence>
<dbReference type="SMART" id="SM00342">
    <property type="entry name" value="HTH_ARAC"/>
    <property type="match status" value="1"/>
</dbReference>
<dbReference type="EMBL" id="JAENHO010000012">
    <property type="protein sequence ID" value="MBL7259900.1"/>
    <property type="molecule type" value="Genomic_DNA"/>
</dbReference>
<evidence type="ECO:0000256" key="3">
    <source>
        <dbReference type="ARBA" id="ARBA00023163"/>
    </source>
</evidence>
<evidence type="ECO:0000313" key="5">
    <source>
        <dbReference type="EMBL" id="MBL7259900.1"/>
    </source>
</evidence>
<dbReference type="Pfam" id="PF12833">
    <property type="entry name" value="HTH_18"/>
    <property type="match status" value="1"/>
</dbReference>
<dbReference type="Gene3D" id="1.10.10.60">
    <property type="entry name" value="Homeodomain-like"/>
    <property type="match status" value="1"/>
</dbReference>
<dbReference type="SUPFAM" id="SSF46689">
    <property type="entry name" value="Homeodomain-like"/>
    <property type="match status" value="1"/>
</dbReference>
<protein>
    <submittedName>
        <fullName evidence="5">AraC family transcriptional regulator</fullName>
    </submittedName>
</protein>
<keyword evidence="6" id="KW-1185">Reference proteome</keyword>
<dbReference type="PROSITE" id="PS01124">
    <property type="entry name" value="HTH_ARAC_FAMILY_2"/>
    <property type="match status" value="1"/>
</dbReference>
<proteinExistence type="predicted"/>
<name>A0ABS1VZM1_9ACTN</name>
<keyword evidence="2" id="KW-0238">DNA-binding</keyword>
<organism evidence="5 6">
    <name type="scientific">Paractinoplanes lichenicola</name>
    <dbReference type="NCBI Taxonomy" id="2802976"/>
    <lineage>
        <taxon>Bacteria</taxon>
        <taxon>Bacillati</taxon>
        <taxon>Actinomycetota</taxon>
        <taxon>Actinomycetes</taxon>
        <taxon>Micromonosporales</taxon>
        <taxon>Micromonosporaceae</taxon>
        <taxon>Paractinoplanes</taxon>
    </lineage>
</organism>
<dbReference type="InterPro" id="IPR050204">
    <property type="entry name" value="AraC_XylS_family_regulators"/>
</dbReference>
<evidence type="ECO:0000259" key="4">
    <source>
        <dbReference type="PROSITE" id="PS01124"/>
    </source>
</evidence>
<feature type="domain" description="HTH araC/xylS-type" evidence="4">
    <location>
        <begin position="230"/>
        <end position="329"/>
    </location>
</feature>
<dbReference type="Proteomes" id="UP000598996">
    <property type="component" value="Unassembled WGS sequence"/>
</dbReference>
<dbReference type="PANTHER" id="PTHR46796">
    <property type="entry name" value="HTH-TYPE TRANSCRIPTIONAL ACTIVATOR RHAS-RELATED"/>
    <property type="match status" value="1"/>
</dbReference>
<keyword evidence="1" id="KW-0805">Transcription regulation</keyword>
<dbReference type="InterPro" id="IPR009057">
    <property type="entry name" value="Homeodomain-like_sf"/>
</dbReference>
<keyword evidence="3" id="KW-0804">Transcription</keyword>
<dbReference type="RefSeq" id="WP_202996594.1">
    <property type="nucleotide sequence ID" value="NZ_JAENHO010000012.1"/>
</dbReference>
<dbReference type="InterPro" id="IPR018060">
    <property type="entry name" value="HTH_AraC"/>
</dbReference>
<evidence type="ECO:0000313" key="6">
    <source>
        <dbReference type="Proteomes" id="UP000598996"/>
    </source>
</evidence>
<comment type="caution">
    <text evidence="5">The sequence shown here is derived from an EMBL/GenBank/DDBJ whole genome shotgun (WGS) entry which is preliminary data.</text>
</comment>
<evidence type="ECO:0000256" key="1">
    <source>
        <dbReference type="ARBA" id="ARBA00023015"/>
    </source>
</evidence>